<protein>
    <submittedName>
        <fullName evidence="1">Uncharacterized protein</fullName>
    </submittedName>
</protein>
<name>A0A075FHR0_9ARCH</name>
<proteinExistence type="predicted"/>
<reference evidence="1" key="1">
    <citation type="journal article" date="2014" name="Genome Biol. Evol.">
        <title>Pangenome evidence for extensive interdomain horizontal transfer affecting lineage core and shell genes in uncultured planktonic thaumarchaeota and euryarchaeota.</title>
        <authorList>
            <person name="Deschamps P."/>
            <person name="Zivanovic Y."/>
            <person name="Moreira D."/>
            <person name="Rodriguez-Valera F."/>
            <person name="Lopez-Garcia P."/>
        </authorList>
    </citation>
    <scope>NUCLEOTIDE SEQUENCE</scope>
</reference>
<accession>A0A075FHR0</accession>
<evidence type="ECO:0000313" key="1">
    <source>
        <dbReference type="EMBL" id="AIE90844.1"/>
    </source>
</evidence>
<sequence length="58" mass="6844">MLFFLTYDKSCGIDHMYILNEIKIYEKSLNPEFCQEVLEKIIFYNDSCTPVIEILDCG</sequence>
<dbReference type="AlphaFoldDB" id="A0A075FHR0"/>
<dbReference type="EMBL" id="KF900320">
    <property type="protein sequence ID" value="AIE90844.1"/>
    <property type="molecule type" value="Genomic_DNA"/>
</dbReference>
<organism evidence="1">
    <name type="scientific">uncultured marine thaumarchaeote AD1000_07_E11</name>
    <dbReference type="NCBI Taxonomy" id="1455886"/>
    <lineage>
        <taxon>Archaea</taxon>
        <taxon>Nitrososphaerota</taxon>
        <taxon>environmental samples</taxon>
    </lineage>
</organism>